<proteinExistence type="predicted"/>
<reference evidence="2 3" key="1">
    <citation type="journal article" date="2019" name="Sci. Rep.">
        <title>Orb-weaving spider Araneus ventricosus genome elucidates the spidroin gene catalogue.</title>
        <authorList>
            <person name="Kono N."/>
            <person name="Nakamura H."/>
            <person name="Ohtoshi R."/>
            <person name="Moran D.A.P."/>
            <person name="Shinohara A."/>
            <person name="Yoshida Y."/>
            <person name="Fujiwara M."/>
            <person name="Mori M."/>
            <person name="Tomita M."/>
            <person name="Arakawa K."/>
        </authorList>
    </citation>
    <scope>NUCLEOTIDE SEQUENCE [LARGE SCALE GENOMIC DNA]</scope>
</reference>
<comment type="caution">
    <text evidence="2">The sequence shown here is derived from an EMBL/GenBank/DDBJ whole genome shotgun (WGS) entry which is preliminary data.</text>
</comment>
<protein>
    <recommendedName>
        <fullName evidence="1">Helitron helicase-like domain-containing protein</fullName>
    </recommendedName>
</protein>
<dbReference type="Pfam" id="PF14214">
    <property type="entry name" value="Helitron_like_N"/>
    <property type="match status" value="1"/>
</dbReference>
<dbReference type="AlphaFoldDB" id="A0A4Y2TA52"/>
<feature type="domain" description="Helitron helicase-like" evidence="1">
    <location>
        <begin position="140"/>
        <end position="267"/>
    </location>
</feature>
<evidence type="ECO:0000313" key="3">
    <source>
        <dbReference type="Proteomes" id="UP000499080"/>
    </source>
</evidence>
<dbReference type="EMBL" id="BGPR01026699">
    <property type="protein sequence ID" value="GBN96653.1"/>
    <property type="molecule type" value="Genomic_DNA"/>
</dbReference>
<evidence type="ECO:0000313" key="2">
    <source>
        <dbReference type="EMBL" id="GBN96653.1"/>
    </source>
</evidence>
<name>A0A4Y2TA52_ARAVE</name>
<dbReference type="OrthoDB" id="6415122at2759"/>
<gene>
    <name evidence="2" type="ORF">AVEN_237181_1</name>
</gene>
<sequence length="313" mass="36293">MKTPLYQSQDVTIVPGDILTKMGIASPGENKVSVSLGFDDLGEELSYPKIYCGKVRYFTRTKPPTYAEIIKSELRLWDRRRATPQKILYSHQKLLHQKPLSCISIQLRHKVFDEDQITAKNLTNPDFVHNFQYKNLAFKFMKNIKSSPGSLGPRKSPVCAQIRQFGFPTIFFLSVAENRWFDLIKQLIFIRDNRILTESEFKTMTTTSKNELTSKDPVICALYFEHKVKELWKTFSCKGPFGIFKITHFYQRTEFQQRGSPHFHVMLWLGGAPQFVGTNTEEVEKFIDTLMTCSGKHPLPQVQKHKHTFTCLK</sequence>
<dbReference type="Proteomes" id="UP000499080">
    <property type="component" value="Unassembled WGS sequence"/>
</dbReference>
<organism evidence="2 3">
    <name type="scientific">Araneus ventricosus</name>
    <name type="common">Orbweaver spider</name>
    <name type="synonym">Epeira ventricosa</name>
    <dbReference type="NCBI Taxonomy" id="182803"/>
    <lineage>
        <taxon>Eukaryota</taxon>
        <taxon>Metazoa</taxon>
        <taxon>Ecdysozoa</taxon>
        <taxon>Arthropoda</taxon>
        <taxon>Chelicerata</taxon>
        <taxon>Arachnida</taxon>
        <taxon>Araneae</taxon>
        <taxon>Araneomorphae</taxon>
        <taxon>Entelegynae</taxon>
        <taxon>Araneoidea</taxon>
        <taxon>Araneidae</taxon>
        <taxon>Araneus</taxon>
    </lineage>
</organism>
<dbReference type="InterPro" id="IPR025476">
    <property type="entry name" value="Helitron_helicase-like"/>
</dbReference>
<accession>A0A4Y2TA52</accession>
<evidence type="ECO:0000259" key="1">
    <source>
        <dbReference type="Pfam" id="PF14214"/>
    </source>
</evidence>
<keyword evidence="3" id="KW-1185">Reference proteome</keyword>